<reference evidence="7" key="1">
    <citation type="submission" date="2017-10" db="EMBL/GenBank/DDBJ databases">
        <title>Rapid genome shrinkage in a self-fertile nematode reveals novel sperm competition proteins.</title>
        <authorList>
            <person name="Yin D."/>
            <person name="Schwarz E.M."/>
            <person name="Thomas C.G."/>
            <person name="Felde R.L."/>
            <person name="Korf I.F."/>
            <person name="Cutter A.D."/>
            <person name="Schartner C.M."/>
            <person name="Ralston E.J."/>
            <person name="Meyer B.J."/>
            <person name="Haag E.S."/>
        </authorList>
    </citation>
    <scope>NUCLEOTIDE SEQUENCE [LARGE SCALE GENOMIC DNA]</scope>
    <source>
        <strain evidence="7">JU1422</strain>
    </source>
</reference>
<dbReference type="EMBL" id="PDUG01000002">
    <property type="protein sequence ID" value="PIC49685.1"/>
    <property type="molecule type" value="Genomic_DNA"/>
</dbReference>
<feature type="transmembrane region" description="Helical" evidence="5">
    <location>
        <begin position="94"/>
        <end position="127"/>
    </location>
</feature>
<evidence type="ECO:0000313" key="6">
    <source>
        <dbReference type="EMBL" id="PIC49685.1"/>
    </source>
</evidence>
<dbReference type="InterPro" id="IPR026673">
    <property type="entry name" value="SPEC3/Stum"/>
</dbReference>
<evidence type="ECO:0000256" key="4">
    <source>
        <dbReference type="ARBA" id="ARBA00023136"/>
    </source>
</evidence>
<evidence type="ECO:0000256" key="2">
    <source>
        <dbReference type="ARBA" id="ARBA00022692"/>
    </source>
</evidence>
<accession>A0A2G5VD35</accession>
<evidence type="ECO:0000256" key="5">
    <source>
        <dbReference type="SAM" id="Phobius"/>
    </source>
</evidence>
<keyword evidence="2 5" id="KW-0812">Transmembrane</keyword>
<keyword evidence="3 5" id="KW-1133">Transmembrane helix</keyword>
<dbReference type="GO" id="GO:0016020">
    <property type="term" value="C:membrane"/>
    <property type="evidence" value="ECO:0007669"/>
    <property type="project" value="UniProtKB-SubCell"/>
</dbReference>
<organism evidence="6 7">
    <name type="scientific">Caenorhabditis nigoni</name>
    <dbReference type="NCBI Taxonomy" id="1611254"/>
    <lineage>
        <taxon>Eukaryota</taxon>
        <taxon>Metazoa</taxon>
        <taxon>Ecdysozoa</taxon>
        <taxon>Nematoda</taxon>
        <taxon>Chromadorea</taxon>
        <taxon>Rhabditida</taxon>
        <taxon>Rhabditina</taxon>
        <taxon>Rhabditomorpha</taxon>
        <taxon>Rhabditoidea</taxon>
        <taxon>Rhabditidae</taxon>
        <taxon>Peloderinae</taxon>
        <taxon>Caenorhabditis</taxon>
    </lineage>
</organism>
<dbReference type="Proteomes" id="UP000230233">
    <property type="component" value="Chromosome II"/>
</dbReference>
<comment type="caution">
    <text evidence="6">The sequence shown here is derived from an EMBL/GenBank/DDBJ whole genome shotgun (WGS) entry which is preliminary data.</text>
</comment>
<dbReference type="GO" id="GO:0071683">
    <property type="term" value="C:sensory dendrite"/>
    <property type="evidence" value="ECO:0007669"/>
    <property type="project" value="TreeGrafter"/>
</dbReference>
<evidence type="ECO:0000256" key="1">
    <source>
        <dbReference type="ARBA" id="ARBA00004141"/>
    </source>
</evidence>
<dbReference type="PANTHER" id="PTHR21676:SF6">
    <property type="entry name" value="PROTEIN STUM"/>
    <property type="match status" value="1"/>
</dbReference>
<evidence type="ECO:0000256" key="3">
    <source>
        <dbReference type="ARBA" id="ARBA00022989"/>
    </source>
</evidence>
<protein>
    <recommendedName>
        <fullName evidence="8">Protein stum homolog</fullName>
    </recommendedName>
</protein>
<evidence type="ECO:0000313" key="7">
    <source>
        <dbReference type="Proteomes" id="UP000230233"/>
    </source>
</evidence>
<keyword evidence="4 5" id="KW-0472">Membrane</keyword>
<comment type="subcellular location">
    <subcellularLocation>
        <location evidence="1">Membrane</location>
        <topology evidence="1">Multi-pass membrane protein</topology>
    </subcellularLocation>
</comment>
<dbReference type="Pfam" id="PF15795">
    <property type="entry name" value="Spec3"/>
    <property type="match status" value="1"/>
</dbReference>
<dbReference type="GO" id="GO:0050954">
    <property type="term" value="P:sensory perception of mechanical stimulus"/>
    <property type="evidence" value="ECO:0007669"/>
    <property type="project" value="TreeGrafter"/>
</dbReference>
<feature type="transmembrane region" description="Helical" evidence="5">
    <location>
        <begin position="54"/>
        <end position="82"/>
    </location>
</feature>
<keyword evidence="7" id="KW-1185">Reference proteome</keyword>
<sequence length="151" mass="17292">MSSQIIFGGTMAKDYEEYLDFDEEPQARTEHEKISAFGYQHHGFFRAEIPIMPLTLAVFCCFLNMVVPGTGTFLSGISVMCCSDSRGSSKFRCLIVNTLAAILQFLLFPLLIGFVWSVIWGIMFIQIARNWFISDLHHRTDFLTWCPCSNW</sequence>
<evidence type="ECO:0008006" key="8">
    <source>
        <dbReference type="Google" id="ProtNLM"/>
    </source>
</evidence>
<dbReference type="GO" id="GO:0042330">
    <property type="term" value="P:taxis"/>
    <property type="evidence" value="ECO:0007669"/>
    <property type="project" value="TreeGrafter"/>
</dbReference>
<name>A0A2G5VD35_9PELO</name>
<dbReference type="GO" id="GO:0019230">
    <property type="term" value="P:proprioception"/>
    <property type="evidence" value="ECO:0007669"/>
    <property type="project" value="TreeGrafter"/>
</dbReference>
<dbReference type="OrthoDB" id="361532at2759"/>
<proteinExistence type="predicted"/>
<dbReference type="PANTHER" id="PTHR21676">
    <property type="entry name" value="PROTEIN STUM"/>
    <property type="match status" value="1"/>
</dbReference>
<dbReference type="AlphaFoldDB" id="A0A2G5VD35"/>
<gene>
    <name evidence="6" type="primary">Cni-Y51H7BR.7</name>
    <name evidence="6" type="synonym">Cnig_chr_II.g8212</name>
    <name evidence="6" type="ORF">B9Z55_008212</name>
</gene>